<dbReference type="CDD" id="cd00221">
    <property type="entry name" value="Vsr"/>
    <property type="match status" value="1"/>
</dbReference>
<dbReference type="InterPro" id="IPR011335">
    <property type="entry name" value="Restrct_endonuc-II-like"/>
</dbReference>
<accession>A0ABQ3HB21</accession>
<keyword evidence="3" id="KW-0227">DNA damage</keyword>
<sequence length="147" mass="17137">MMSGIKAKDTKPELIIRKALHAAGFRYRLHVKTLPGKPDLVFPKYKAVIFIHGCFWHGHDCRYFKIPQTRTSFWLNKIRGNKARDLAQQAQLEQQGWRVMIIWECAIRHLQKSKSIILIDYVIAWLIMDASCKEIDETTLPPCSKTE</sequence>
<keyword evidence="8" id="KW-1185">Reference proteome</keyword>
<dbReference type="Proteomes" id="UP000662678">
    <property type="component" value="Unassembled WGS sequence"/>
</dbReference>
<evidence type="ECO:0000256" key="4">
    <source>
        <dbReference type="ARBA" id="ARBA00022801"/>
    </source>
</evidence>
<evidence type="ECO:0000313" key="8">
    <source>
        <dbReference type="Proteomes" id="UP000662678"/>
    </source>
</evidence>
<keyword evidence="2 7" id="KW-0255">Endonuclease</keyword>
<keyword evidence="1" id="KW-0540">Nuclease</keyword>
<dbReference type="SUPFAM" id="SSF52980">
    <property type="entry name" value="Restriction endonuclease-like"/>
    <property type="match status" value="1"/>
</dbReference>
<dbReference type="RefSeq" id="WP_229799691.1">
    <property type="nucleotide sequence ID" value="NZ_BMYP01000020.1"/>
</dbReference>
<dbReference type="GO" id="GO:0004519">
    <property type="term" value="F:endonuclease activity"/>
    <property type="evidence" value="ECO:0007669"/>
    <property type="project" value="UniProtKB-KW"/>
</dbReference>
<dbReference type="Gene3D" id="3.40.960.10">
    <property type="entry name" value="VSR Endonuclease"/>
    <property type="match status" value="1"/>
</dbReference>
<gene>
    <name evidence="7" type="ORF">GCM10011419_18530</name>
</gene>
<dbReference type="NCBIfam" id="TIGR00632">
    <property type="entry name" value="vsr"/>
    <property type="match status" value="1"/>
</dbReference>
<evidence type="ECO:0000256" key="5">
    <source>
        <dbReference type="ARBA" id="ARBA00023204"/>
    </source>
</evidence>
<evidence type="ECO:0000256" key="6">
    <source>
        <dbReference type="ARBA" id="ARBA00029466"/>
    </source>
</evidence>
<dbReference type="InterPro" id="IPR004603">
    <property type="entry name" value="DNA_mismatch_endonuc_vsr"/>
</dbReference>
<evidence type="ECO:0000256" key="3">
    <source>
        <dbReference type="ARBA" id="ARBA00022763"/>
    </source>
</evidence>
<reference evidence="8" key="1">
    <citation type="journal article" date="2019" name="Int. J. Syst. Evol. Microbiol.">
        <title>The Global Catalogue of Microorganisms (GCM) 10K type strain sequencing project: providing services to taxonomists for standard genome sequencing and annotation.</title>
        <authorList>
            <consortium name="The Broad Institute Genomics Platform"/>
            <consortium name="The Broad Institute Genome Sequencing Center for Infectious Disease"/>
            <person name="Wu L."/>
            <person name="Ma J."/>
        </authorList>
    </citation>
    <scope>NUCLEOTIDE SEQUENCE [LARGE SCALE GENOMIC DNA]</scope>
    <source>
        <strain evidence="8">KCTC 23713</strain>
    </source>
</reference>
<proteinExistence type="inferred from homology"/>
<keyword evidence="5" id="KW-0234">DNA repair</keyword>
<keyword evidence="4" id="KW-0378">Hydrolase</keyword>
<evidence type="ECO:0000313" key="7">
    <source>
        <dbReference type="EMBL" id="GHD77588.1"/>
    </source>
</evidence>
<dbReference type="EMBL" id="BMYP01000020">
    <property type="protein sequence ID" value="GHD77588.1"/>
    <property type="molecule type" value="Genomic_DNA"/>
</dbReference>
<name>A0ABQ3HB21_9NEIS</name>
<protein>
    <submittedName>
        <fullName evidence="7">Very short patch repair endonuclease</fullName>
    </submittedName>
</protein>
<evidence type="ECO:0000256" key="2">
    <source>
        <dbReference type="ARBA" id="ARBA00022759"/>
    </source>
</evidence>
<comment type="similarity">
    <text evidence="6">Belongs to the Vsr family.</text>
</comment>
<organism evidence="7 8">
    <name type="scientific">Vogesella fluminis</name>
    <dbReference type="NCBI Taxonomy" id="1069161"/>
    <lineage>
        <taxon>Bacteria</taxon>
        <taxon>Pseudomonadati</taxon>
        <taxon>Pseudomonadota</taxon>
        <taxon>Betaproteobacteria</taxon>
        <taxon>Neisseriales</taxon>
        <taxon>Chromobacteriaceae</taxon>
        <taxon>Vogesella</taxon>
    </lineage>
</organism>
<comment type="caution">
    <text evidence="7">The sequence shown here is derived from an EMBL/GenBank/DDBJ whole genome shotgun (WGS) entry which is preliminary data.</text>
</comment>
<evidence type="ECO:0000256" key="1">
    <source>
        <dbReference type="ARBA" id="ARBA00022722"/>
    </source>
</evidence>
<dbReference type="Pfam" id="PF03852">
    <property type="entry name" value="Vsr"/>
    <property type="match status" value="1"/>
</dbReference>